<dbReference type="RefSeq" id="WP_173127995.1">
    <property type="nucleotide sequence ID" value="NZ_CBCSGW010000115.1"/>
</dbReference>
<dbReference type="PROSITE" id="PS51682">
    <property type="entry name" value="SAM_OMT_I"/>
    <property type="match status" value="1"/>
</dbReference>
<dbReference type="EMBL" id="JAAATY010000005">
    <property type="protein sequence ID" value="NRN64923.1"/>
    <property type="molecule type" value="Genomic_DNA"/>
</dbReference>
<keyword evidence="3" id="KW-0949">S-adenosyl-L-methionine</keyword>
<dbReference type="PANTHER" id="PTHR43167:SF1">
    <property type="entry name" value="PUTATIVE (AFU_ORTHOLOGUE AFUA_6G01830)-RELATED"/>
    <property type="match status" value="1"/>
</dbReference>
<dbReference type="InterPro" id="IPR002935">
    <property type="entry name" value="SAM_O-MeTrfase"/>
</dbReference>
<sequence>MTNSLAKAQVRAVLDRLFSAAAEDAWPQSYPTDPQAHADALAEVYMPISADGGKLLYSLVRSARPETVVEFGTSFGISTIHLAAAVADNGKGHVYGSEMNAAKREAAQANLNEAGLAGQVTVLPGDARESFADIRGPIGLVLLDGWKDLCLPVLQSLEPKLEPGALVVADDVSFATMSDYLGYVRDPANGYVSVEFPVEDGMEVSCYTGA</sequence>
<dbReference type="Gene3D" id="3.40.50.150">
    <property type="entry name" value="Vaccinia Virus protein VP39"/>
    <property type="match status" value="1"/>
</dbReference>
<dbReference type="SUPFAM" id="SSF53335">
    <property type="entry name" value="S-adenosyl-L-methionine-dependent methyltransferases"/>
    <property type="match status" value="1"/>
</dbReference>
<organism evidence="4 5">
    <name type="scientific">Kibdelosporangium persicum</name>
    <dbReference type="NCBI Taxonomy" id="2698649"/>
    <lineage>
        <taxon>Bacteria</taxon>
        <taxon>Bacillati</taxon>
        <taxon>Actinomycetota</taxon>
        <taxon>Actinomycetes</taxon>
        <taxon>Pseudonocardiales</taxon>
        <taxon>Pseudonocardiaceae</taxon>
        <taxon>Kibdelosporangium</taxon>
    </lineage>
</organism>
<dbReference type="Pfam" id="PF13578">
    <property type="entry name" value="Methyltransf_24"/>
    <property type="match status" value="1"/>
</dbReference>
<dbReference type="Proteomes" id="UP000763557">
    <property type="component" value="Unassembled WGS sequence"/>
</dbReference>
<keyword evidence="5" id="KW-1185">Reference proteome</keyword>
<dbReference type="InterPro" id="IPR029063">
    <property type="entry name" value="SAM-dependent_MTases_sf"/>
</dbReference>
<evidence type="ECO:0000256" key="2">
    <source>
        <dbReference type="ARBA" id="ARBA00022679"/>
    </source>
</evidence>
<accession>A0ABX2F123</accession>
<protein>
    <submittedName>
        <fullName evidence="4">O-methyltransferase YrrM</fullName>
    </submittedName>
</protein>
<evidence type="ECO:0000256" key="1">
    <source>
        <dbReference type="ARBA" id="ARBA00022603"/>
    </source>
</evidence>
<comment type="caution">
    <text evidence="4">The sequence shown here is derived from an EMBL/GenBank/DDBJ whole genome shotgun (WGS) entry which is preliminary data.</text>
</comment>
<evidence type="ECO:0000313" key="4">
    <source>
        <dbReference type="EMBL" id="NRN64923.1"/>
    </source>
</evidence>
<dbReference type="PANTHER" id="PTHR43167">
    <property type="entry name" value="PUTATIVE (AFU_ORTHOLOGUE AFUA_6G01830)-RELATED"/>
    <property type="match status" value="1"/>
</dbReference>
<dbReference type="CDD" id="cd02440">
    <property type="entry name" value="AdoMet_MTases"/>
    <property type="match status" value="1"/>
</dbReference>
<keyword evidence="2" id="KW-0808">Transferase</keyword>
<name>A0ABX2F123_9PSEU</name>
<evidence type="ECO:0000313" key="5">
    <source>
        <dbReference type="Proteomes" id="UP000763557"/>
    </source>
</evidence>
<keyword evidence="1" id="KW-0489">Methyltransferase</keyword>
<evidence type="ECO:0000256" key="3">
    <source>
        <dbReference type="ARBA" id="ARBA00022691"/>
    </source>
</evidence>
<reference evidence="4 5" key="1">
    <citation type="submission" date="2020-01" db="EMBL/GenBank/DDBJ databases">
        <title>Kibdelosporangium persica a novel Actinomycetes from a hot desert in Iran.</title>
        <authorList>
            <person name="Safaei N."/>
            <person name="Zaburannyi N."/>
            <person name="Mueller R."/>
            <person name="Wink J."/>
        </authorList>
    </citation>
    <scope>NUCLEOTIDE SEQUENCE [LARGE SCALE GENOMIC DNA]</scope>
    <source>
        <strain evidence="4 5">4NS15</strain>
    </source>
</reference>
<proteinExistence type="predicted"/>
<gene>
    <name evidence="4" type="ORF">GC106_21290</name>
</gene>